<feature type="compositionally biased region" description="Basic and acidic residues" evidence="1">
    <location>
        <begin position="148"/>
        <end position="176"/>
    </location>
</feature>
<sequence>MAVSWEHLLGGYATNTLTDEEKRQLYEAALNDQALFNALADEEALKVMLADPEARRRILASLEATERSGGVPDEKVKWVRWLKEHTSLAWAGSMAAVGLALIFGWQMEKEWGPVVSQEQEAAKSSSREELPFRTQKPSDEGTSSLQKEALETKPAQEEAIERERQGRAKTENDARESGLAMRHQRTHEQVTQSPPAPSALIQPKDGRSVQPLSVPASPDVPMTDGVPQAPVPGRMADQAMDEATQLPPSAQELFYAASGSLVDEVVGEKNDVDREDQAPRGALSKTLKPMERDFAGGAAMPTARGLRYSFVQQTKEGKDEEMEIRQVTGNWSEIRLAVESNVSGYLYVLAPLGNGKWQNLVPIESDKTAQTEAGIKVKAFHRVEFSLSQLTDNSNKSVAPSLTVLLSLMPLNDLGQWLESKVDMSEFQVERIEGAVFVVQPTLVKENPLHVVVSLMK</sequence>
<evidence type="ECO:0000256" key="1">
    <source>
        <dbReference type="SAM" id="MobiDB-lite"/>
    </source>
</evidence>
<dbReference type="RefSeq" id="WP_312741157.1">
    <property type="nucleotide sequence ID" value="NZ_CP116968.1"/>
</dbReference>
<dbReference type="AlphaFoldDB" id="A0AA96JYS6"/>
<proteinExistence type="predicted"/>
<feature type="region of interest" description="Disordered" evidence="1">
    <location>
        <begin position="116"/>
        <end position="230"/>
    </location>
</feature>
<protein>
    <submittedName>
        <fullName evidence="2">Uncharacterized protein</fullName>
    </submittedName>
</protein>
<feature type="compositionally biased region" description="Basic and acidic residues" evidence="1">
    <location>
        <begin position="125"/>
        <end position="139"/>
    </location>
</feature>
<dbReference type="Proteomes" id="UP001302494">
    <property type="component" value="Chromosome"/>
</dbReference>
<gene>
    <name evidence="2" type="ORF">PQG83_11750</name>
</gene>
<dbReference type="EMBL" id="CP116968">
    <property type="protein sequence ID" value="WNM60436.1"/>
    <property type="molecule type" value="Genomic_DNA"/>
</dbReference>
<keyword evidence="3" id="KW-1185">Reference proteome</keyword>
<name>A0AA96JYS6_9BACT</name>
<reference evidence="2 3" key="1">
    <citation type="submission" date="2023-01" db="EMBL/GenBank/DDBJ databases">
        <title>Cultivation and genomic characterization of new, ubiquitous marine nitrite-oxidizing bacteria from the Nitrospirales.</title>
        <authorList>
            <person name="Mueller A.J."/>
            <person name="Daebeler A."/>
            <person name="Herbold C.W."/>
            <person name="Kirkegaard R.H."/>
            <person name="Daims H."/>
        </authorList>
    </citation>
    <scope>NUCLEOTIDE SEQUENCE [LARGE SCALE GENOMIC DNA]</scope>
    <source>
        <strain evidence="2 3">DK</strain>
    </source>
</reference>
<evidence type="ECO:0000313" key="2">
    <source>
        <dbReference type="EMBL" id="WNM60436.1"/>
    </source>
</evidence>
<accession>A0AA96JYS6</accession>
<dbReference type="KEGG" id="nneo:PQG83_11750"/>
<organism evidence="2 3">
    <name type="scientific">Candidatus Nitrospira neomarina</name>
    <dbReference type="NCBI Taxonomy" id="3020899"/>
    <lineage>
        <taxon>Bacteria</taxon>
        <taxon>Pseudomonadati</taxon>
        <taxon>Nitrospirota</taxon>
        <taxon>Nitrospiria</taxon>
        <taxon>Nitrospirales</taxon>
        <taxon>Nitrospiraceae</taxon>
        <taxon>Nitrospira</taxon>
    </lineage>
</organism>
<evidence type="ECO:0000313" key="3">
    <source>
        <dbReference type="Proteomes" id="UP001302494"/>
    </source>
</evidence>